<dbReference type="PANTHER" id="PTHR38030">
    <property type="entry name" value="PROTOPORPHYRINOGEN IX DEHYDROGENASE [MENAQUINONE]"/>
    <property type="match status" value="1"/>
</dbReference>
<dbReference type="PANTHER" id="PTHR38030:SF2">
    <property type="entry name" value="PROTOPORPHYRINOGEN IX DEHYDROGENASE [QUINONE]"/>
    <property type="match status" value="1"/>
</dbReference>
<dbReference type="GO" id="GO:0070819">
    <property type="term" value="F:menaquinone-dependent protoporphyrinogen oxidase activity"/>
    <property type="evidence" value="ECO:0007669"/>
    <property type="project" value="TreeGrafter"/>
</dbReference>
<accession>A6TQ20</accession>
<protein>
    <recommendedName>
        <fullName evidence="1">Flavodoxin domain-containing protein</fullName>
    </recommendedName>
</protein>
<dbReference type="GO" id="GO:0009055">
    <property type="term" value="F:electron transfer activity"/>
    <property type="evidence" value="ECO:0007669"/>
    <property type="project" value="InterPro"/>
</dbReference>
<evidence type="ECO:0000259" key="1">
    <source>
        <dbReference type="Pfam" id="PF12724"/>
    </source>
</evidence>
<dbReference type="InterPro" id="IPR026816">
    <property type="entry name" value="Flavodoxin_dom"/>
</dbReference>
<evidence type="ECO:0000313" key="2">
    <source>
        <dbReference type="EMBL" id="ABR48288.1"/>
    </source>
</evidence>
<dbReference type="InterPro" id="IPR029039">
    <property type="entry name" value="Flavoprotein-like_sf"/>
</dbReference>
<keyword evidence="3" id="KW-1185">Reference proteome</keyword>
<feature type="domain" description="Flavodoxin" evidence="1">
    <location>
        <begin position="5"/>
        <end position="131"/>
    </location>
</feature>
<proteinExistence type="predicted"/>
<dbReference type="KEGG" id="amt:Amet_2129"/>
<dbReference type="EMBL" id="CP000724">
    <property type="protein sequence ID" value="ABR48288.1"/>
    <property type="molecule type" value="Genomic_DNA"/>
</dbReference>
<dbReference type="HOGENOM" id="CLU_108839_0_0_9"/>
<dbReference type="InterPro" id="IPR052200">
    <property type="entry name" value="Protoporphyrinogen_IX_DH"/>
</dbReference>
<dbReference type="PROSITE" id="PS00201">
    <property type="entry name" value="FLAVODOXIN"/>
    <property type="match status" value="1"/>
</dbReference>
<dbReference type="Gene3D" id="3.40.50.360">
    <property type="match status" value="1"/>
</dbReference>
<dbReference type="Proteomes" id="UP000001572">
    <property type="component" value="Chromosome"/>
</dbReference>
<dbReference type="Pfam" id="PF12724">
    <property type="entry name" value="Flavodoxin_5"/>
    <property type="match status" value="1"/>
</dbReference>
<sequence>MKTVLLVYKSNSGLTKKYAEWIQEELNCTTIELKDAHISEITKYDIIIFGGGMHANKINGIKFIKNNLERFRNNHLIIFATGATPASAVEEVKKFEQANIPCGHSIPFFYFQSGMNYKDMRIIDKIIMNCFNFVLRLKKDKNSVEQGTMEAISNSYDNSNQIVIKPLIHYVRQLSE</sequence>
<dbReference type="GO" id="GO:0010181">
    <property type="term" value="F:FMN binding"/>
    <property type="evidence" value="ECO:0007669"/>
    <property type="project" value="InterPro"/>
</dbReference>
<dbReference type="RefSeq" id="WP_012063265.1">
    <property type="nucleotide sequence ID" value="NC_009633.1"/>
</dbReference>
<dbReference type="SUPFAM" id="SSF52218">
    <property type="entry name" value="Flavoproteins"/>
    <property type="match status" value="1"/>
</dbReference>
<gene>
    <name evidence="2" type="ordered locus">Amet_2129</name>
</gene>
<organism evidence="2 3">
    <name type="scientific">Alkaliphilus metalliredigens (strain QYMF)</name>
    <dbReference type="NCBI Taxonomy" id="293826"/>
    <lineage>
        <taxon>Bacteria</taxon>
        <taxon>Bacillati</taxon>
        <taxon>Bacillota</taxon>
        <taxon>Clostridia</taxon>
        <taxon>Peptostreptococcales</taxon>
        <taxon>Natronincolaceae</taxon>
        <taxon>Alkaliphilus</taxon>
    </lineage>
</organism>
<evidence type="ECO:0000313" key="3">
    <source>
        <dbReference type="Proteomes" id="UP000001572"/>
    </source>
</evidence>
<dbReference type="STRING" id="293826.Amet_2129"/>
<dbReference type="AlphaFoldDB" id="A6TQ20"/>
<dbReference type="GO" id="GO:0006783">
    <property type="term" value="P:heme biosynthetic process"/>
    <property type="evidence" value="ECO:0007669"/>
    <property type="project" value="TreeGrafter"/>
</dbReference>
<dbReference type="InterPro" id="IPR001226">
    <property type="entry name" value="Flavodoxin_CS"/>
</dbReference>
<dbReference type="eggNOG" id="COG0716">
    <property type="taxonomic scope" value="Bacteria"/>
</dbReference>
<name>A6TQ20_ALKMQ</name>
<reference evidence="3" key="1">
    <citation type="journal article" date="2016" name="Genome Announc.">
        <title>Complete genome sequence of Alkaliphilus metalliredigens strain QYMF, an alkaliphilic and metal-reducing bacterium isolated from borax-contaminated leachate ponds.</title>
        <authorList>
            <person name="Hwang C."/>
            <person name="Copeland A."/>
            <person name="Lucas S."/>
            <person name="Lapidus A."/>
            <person name="Barry K."/>
            <person name="Detter J.C."/>
            <person name="Glavina Del Rio T."/>
            <person name="Hammon N."/>
            <person name="Israni S."/>
            <person name="Dalin E."/>
            <person name="Tice H."/>
            <person name="Pitluck S."/>
            <person name="Chertkov O."/>
            <person name="Brettin T."/>
            <person name="Bruce D."/>
            <person name="Han C."/>
            <person name="Schmutz J."/>
            <person name="Larimer F."/>
            <person name="Land M.L."/>
            <person name="Hauser L."/>
            <person name="Kyrpides N."/>
            <person name="Mikhailova N."/>
            <person name="Ye Q."/>
            <person name="Zhou J."/>
            <person name="Richardson P."/>
            <person name="Fields M.W."/>
        </authorList>
    </citation>
    <scope>NUCLEOTIDE SEQUENCE [LARGE SCALE GENOMIC DNA]</scope>
    <source>
        <strain evidence="3">QYMF</strain>
    </source>
</reference>